<evidence type="ECO:0000313" key="1">
    <source>
        <dbReference type="EMBL" id="MCB5226264.1"/>
    </source>
</evidence>
<proteinExistence type="predicted"/>
<gene>
    <name evidence="1" type="ORF">JAO78_005505</name>
</gene>
<evidence type="ECO:0000313" key="2">
    <source>
        <dbReference type="Proteomes" id="UP000633814"/>
    </source>
</evidence>
<dbReference type="RefSeq" id="WP_226750348.1">
    <property type="nucleotide sequence ID" value="NZ_JAEINI020000002.1"/>
</dbReference>
<keyword evidence="2" id="KW-1185">Reference proteome</keyword>
<protein>
    <recommendedName>
        <fullName evidence="3">DUF3806 domain-containing protein</fullName>
    </recommendedName>
</protein>
<organism evidence="1 2">
    <name type="scientific">Alishewanella maricola</name>
    <dbReference type="NCBI Taxonomy" id="2795740"/>
    <lineage>
        <taxon>Bacteria</taxon>
        <taxon>Pseudomonadati</taxon>
        <taxon>Pseudomonadota</taxon>
        <taxon>Gammaproteobacteria</taxon>
        <taxon>Alteromonadales</taxon>
        <taxon>Alteromonadaceae</taxon>
        <taxon>Alishewanella</taxon>
    </lineage>
</organism>
<name>A0ABS8C1T5_9ALTE</name>
<comment type="caution">
    <text evidence="1">The sequence shown here is derived from an EMBL/GenBank/DDBJ whole genome shotgun (WGS) entry which is preliminary data.</text>
</comment>
<dbReference type="EMBL" id="JAEINI020000002">
    <property type="protein sequence ID" value="MCB5226264.1"/>
    <property type="molecule type" value="Genomic_DNA"/>
</dbReference>
<sequence>MQSDEINQLMHAAAQDAIAYAAEQHQLTLDGSAESLAVVDTLLSALHKDQQHRQHSGEMLFTLCNIIGAYVGEVFIKLVGGEWNNNQQDQSAPYIAVTFGDKEFPFASVCYHKIANDDTISLQDYVRQAKQNAMQ</sequence>
<accession>A0ABS8C1T5</accession>
<dbReference type="Proteomes" id="UP000633814">
    <property type="component" value="Unassembled WGS sequence"/>
</dbReference>
<reference evidence="1 2" key="1">
    <citation type="submission" date="2021-10" db="EMBL/GenBank/DDBJ databases">
        <title>Alishewanella koreense sp. nov. isolated from seawater of southwestern coast in South Korea and the proposal for the reclassification of Rheinheimera perlucida and Rheinheimera tuosuensis as Arsukibacterium perlucida and Arsukibacterium tuosuensis.</title>
        <authorList>
            <person name="Kim K.H."/>
            <person name="Ruan W."/>
            <person name="Kim K.R."/>
            <person name="Baek J.H."/>
            <person name="Jeon C.O."/>
        </authorList>
    </citation>
    <scope>NUCLEOTIDE SEQUENCE [LARGE SCALE GENOMIC DNA]</scope>
    <source>
        <strain evidence="1 2">16-MA</strain>
    </source>
</reference>
<evidence type="ECO:0008006" key="3">
    <source>
        <dbReference type="Google" id="ProtNLM"/>
    </source>
</evidence>